<feature type="chain" id="PRO_5024403117" evidence="2">
    <location>
        <begin position="25"/>
        <end position="315"/>
    </location>
</feature>
<keyword evidence="4" id="KW-1185">Reference proteome</keyword>
<dbReference type="AlphaFoldDB" id="A0A5N5J2X5"/>
<evidence type="ECO:0000313" key="3">
    <source>
        <dbReference type="EMBL" id="KAB5511995.1"/>
    </source>
</evidence>
<reference evidence="4" key="1">
    <citation type="journal article" date="2019" name="Gigascience">
        <title>De novo genome assembly of the endangered Acer yangbiense, a plant species with extremely small populations endemic to Yunnan Province, China.</title>
        <authorList>
            <person name="Yang J."/>
            <person name="Wariss H.M."/>
            <person name="Tao L."/>
            <person name="Zhang R."/>
            <person name="Yun Q."/>
            <person name="Hollingsworth P."/>
            <person name="Dao Z."/>
            <person name="Luo G."/>
            <person name="Guo H."/>
            <person name="Ma Y."/>
            <person name="Sun W."/>
        </authorList>
    </citation>
    <scope>NUCLEOTIDE SEQUENCE [LARGE SCALE GENOMIC DNA]</scope>
    <source>
        <strain evidence="4">cv. br00</strain>
    </source>
</reference>
<dbReference type="PANTHER" id="PTHR33592:SF3">
    <property type="entry name" value="TRANSMEMBRANE PROTEIN"/>
    <property type="match status" value="1"/>
</dbReference>
<keyword evidence="2" id="KW-0732">Signal</keyword>
<gene>
    <name evidence="3" type="ORF">DKX38_029023</name>
</gene>
<name>A0A5N5J2X5_9ROSI</name>
<feature type="signal peptide" evidence="2">
    <location>
        <begin position="1"/>
        <end position="24"/>
    </location>
</feature>
<dbReference type="Proteomes" id="UP000326939">
    <property type="component" value="Chromosome 19"/>
</dbReference>
<dbReference type="PROSITE" id="PS51257">
    <property type="entry name" value="PROKAR_LIPOPROTEIN"/>
    <property type="match status" value="1"/>
</dbReference>
<evidence type="ECO:0000256" key="2">
    <source>
        <dbReference type="SAM" id="SignalP"/>
    </source>
</evidence>
<feature type="region of interest" description="Disordered" evidence="1">
    <location>
        <begin position="262"/>
        <end position="315"/>
    </location>
</feature>
<evidence type="ECO:0000313" key="4">
    <source>
        <dbReference type="Proteomes" id="UP000326939"/>
    </source>
</evidence>
<feature type="compositionally biased region" description="Basic and acidic residues" evidence="1">
    <location>
        <begin position="301"/>
        <end position="315"/>
    </location>
</feature>
<protein>
    <submittedName>
        <fullName evidence="3">Uncharacterized protein</fullName>
    </submittedName>
</protein>
<organism evidence="3 4">
    <name type="scientific">Salix brachista</name>
    <dbReference type="NCBI Taxonomy" id="2182728"/>
    <lineage>
        <taxon>Eukaryota</taxon>
        <taxon>Viridiplantae</taxon>
        <taxon>Streptophyta</taxon>
        <taxon>Embryophyta</taxon>
        <taxon>Tracheophyta</taxon>
        <taxon>Spermatophyta</taxon>
        <taxon>Magnoliopsida</taxon>
        <taxon>eudicotyledons</taxon>
        <taxon>Gunneridae</taxon>
        <taxon>Pentapetalae</taxon>
        <taxon>rosids</taxon>
        <taxon>fabids</taxon>
        <taxon>Malpighiales</taxon>
        <taxon>Salicaceae</taxon>
        <taxon>Saliceae</taxon>
        <taxon>Salix</taxon>
    </lineage>
</organism>
<comment type="caution">
    <text evidence="3">The sequence shown here is derived from an EMBL/GenBank/DDBJ whole genome shotgun (WGS) entry which is preliminary data.</text>
</comment>
<proteinExistence type="predicted"/>
<dbReference type="PANTHER" id="PTHR33592">
    <property type="entry name" value="TRANSMEMBRANE PROTEIN"/>
    <property type="match status" value="1"/>
</dbReference>
<evidence type="ECO:0000256" key="1">
    <source>
        <dbReference type="SAM" id="MobiDB-lite"/>
    </source>
</evidence>
<accession>A0A5N5J2X5</accession>
<dbReference type="EMBL" id="VDCV01000019">
    <property type="protein sequence ID" value="KAB5511995.1"/>
    <property type="molecule type" value="Genomic_DNA"/>
</dbReference>
<sequence>MGSQRKNQCLTMIIFAAIVLGSCSQQILAARPFSGERLIKQNLGNIQSLVRAPVPPIGGSPCTPIPGRGSGQCPPLDEMNFAGHVAAQAPPAFPDAVVNFGEASVARQFSRSKGHFDKCTHCGSTKHTQETCFKVHGYPDWWHELQARKKHNAPVAGGTLGKAAIATTDSHLSLIPSADLSASTSDQESNWLMYGATENGHDSCERDLIGHESTTGLGAECEHNEHARIGHDSCERDLIGHESTTGLGAETGENELQVEQIDSSTETGENELQAAVENDIQSPQSSVPKDPTPIENVIETQPREATEEILPRRRR</sequence>